<accession>A0A8G2F522</accession>
<protein>
    <submittedName>
        <fullName evidence="1">Uncharacterized protein</fullName>
    </submittedName>
</protein>
<gene>
    <name evidence="1" type="ORF">SAMN05444001_108136</name>
</gene>
<dbReference type="EMBL" id="FNVS01000008">
    <property type="protein sequence ID" value="SEF86858.1"/>
    <property type="molecule type" value="Genomic_DNA"/>
</dbReference>
<reference evidence="1 2" key="1">
    <citation type="submission" date="2016-10" db="EMBL/GenBank/DDBJ databases">
        <authorList>
            <person name="Varghese N."/>
            <person name="Submissions S."/>
        </authorList>
    </citation>
    <scope>NUCLEOTIDE SEQUENCE [LARGE SCALE GENOMIC DNA]</scope>
    <source>
        <strain evidence="1 2">DSM 29073</strain>
    </source>
</reference>
<organism evidence="1 2">
    <name type="scientific">Parabacteroides chinchillae</name>
    <dbReference type="NCBI Taxonomy" id="871327"/>
    <lineage>
        <taxon>Bacteria</taxon>
        <taxon>Pseudomonadati</taxon>
        <taxon>Bacteroidota</taxon>
        <taxon>Bacteroidia</taxon>
        <taxon>Bacteroidales</taxon>
        <taxon>Tannerellaceae</taxon>
        <taxon>Parabacteroides</taxon>
    </lineage>
</organism>
<comment type="caution">
    <text evidence="1">The sequence shown here is derived from an EMBL/GenBank/DDBJ whole genome shotgun (WGS) entry which is preliminary data.</text>
</comment>
<dbReference type="Proteomes" id="UP000236725">
    <property type="component" value="Unassembled WGS sequence"/>
</dbReference>
<dbReference type="AlphaFoldDB" id="A0A8G2F522"/>
<evidence type="ECO:0000313" key="1">
    <source>
        <dbReference type="EMBL" id="SEF86858.1"/>
    </source>
</evidence>
<keyword evidence="2" id="KW-1185">Reference proteome</keyword>
<evidence type="ECO:0000313" key="2">
    <source>
        <dbReference type="Proteomes" id="UP000236725"/>
    </source>
</evidence>
<name>A0A8G2F522_9BACT</name>
<proteinExistence type="predicted"/>
<dbReference type="RefSeq" id="WP_103983327.1">
    <property type="nucleotide sequence ID" value="NZ_FNVS01000008.1"/>
</dbReference>
<sequence>MELKLDKEAICAQCRKNKVHADVCRMKDKSLRGQVEIEFSVCGVCGKGYCSLRADPDKRQCEFCEDSIYNNVNEDGTLECELVWKKKD</sequence>